<evidence type="ECO:0008006" key="10">
    <source>
        <dbReference type="Google" id="ProtNLM"/>
    </source>
</evidence>
<comment type="subcellular location">
    <subcellularLocation>
        <location evidence="1">Cell outer membrane</location>
    </subcellularLocation>
</comment>
<evidence type="ECO:0000259" key="7">
    <source>
        <dbReference type="Pfam" id="PF14322"/>
    </source>
</evidence>
<sequence>MQRKLFIIVMLITLSLTACKKYLDVVPDNIATIDHAFNMRQQAEKFLFTCYSYLPRHSVLSGSANENPALGAGDELWFHNFYQPYSWNIARGFQNVVNPYNNFWQGTQGGKDLYQGISDCNIFLENIGRTPDIDQSERLRWIAEVKFLKAYYHYYLTRMYGPIPIKRVNLPINADPETVRVFRDPVDSCFNYVVQLLDEAIADLPDLITNEADELGRVTKPIALAIKAEVLVTAASPLFNGNPDYANFKDSRGVQLFNPVYDPEKWVKAKEACKEAIDACHAAGHKLYYYSQSVRQYNVPEVIRTQMNIRNAFNEKWNAEIVWGNTNSMVDNLQIQSTPRGLDPALRASRSTLGNCAVPLKIAALYYSKNGVPIEEDNSWNYGARFNLTQGTPENKYYIVNEYTTVRFNVDREPRYYANLGFDGGVWYGQGKFDADDTWYVSSKKGEPAANIANDSYNSTGIWPKKYVNYVNVIQSNTYSRENYPWPIIRLANLYLLYAEALNEVNGPSNEVYYYLDLIRQRAGLPGVVDAWTAYSTNPTKPSTKEGLREIIHRERAIELMFEGQRFWDLRRWKKAIDELNQPITGWDIDQVTPAGYYREKVLYQQTFGLKDYLWPIREVEIFANNNTVQNPGW</sequence>
<keyword evidence="5" id="KW-0998">Cell outer membrane</keyword>
<evidence type="ECO:0000256" key="3">
    <source>
        <dbReference type="ARBA" id="ARBA00022729"/>
    </source>
</evidence>
<dbReference type="Gene3D" id="1.25.40.390">
    <property type="match status" value="1"/>
</dbReference>
<name>A0ABZ2EN83_9BACT</name>
<accession>A0ABZ2EN83</accession>
<evidence type="ECO:0000313" key="8">
    <source>
        <dbReference type="EMBL" id="WWC84694.1"/>
    </source>
</evidence>
<protein>
    <recommendedName>
        <fullName evidence="10">RagB/SusD family nutrient uptake outer membrane protein</fullName>
    </recommendedName>
</protein>
<comment type="similarity">
    <text evidence="2">Belongs to the SusD family.</text>
</comment>
<dbReference type="InterPro" id="IPR033985">
    <property type="entry name" value="SusD-like_N"/>
</dbReference>
<feature type="domain" description="RagB/SusD" evidence="6">
    <location>
        <begin position="320"/>
        <end position="634"/>
    </location>
</feature>
<evidence type="ECO:0000256" key="2">
    <source>
        <dbReference type="ARBA" id="ARBA00006275"/>
    </source>
</evidence>
<evidence type="ECO:0000256" key="5">
    <source>
        <dbReference type="ARBA" id="ARBA00023237"/>
    </source>
</evidence>
<gene>
    <name evidence="8" type="ORF">PIECOFPK_02435</name>
</gene>
<dbReference type="Proteomes" id="UP001321305">
    <property type="component" value="Chromosome"/>
</dbReference>
<dbReference type="Pfam" id="PF07980">
    <property type="entry name" value="SusD_RagB"/>
    <property type="match status" value="1"/>
</dbReference>
<dbReference type="InterPro" id="IPR011990">
    <property type="entry name" value="TPR-like_helical_dom_sf"/>
</dbReference>
<dbReference type="EMBL" id="CP144143">
    <property type="protein sequence ID" value="WWC84694.1"/>
    <property type="molecule type" value="Genomic_DNA"/>
</dbReference>
<evidence type="ECO:0000256" key="4">
    <source>
        <dbReference type="ARBA" id="ARBA00023136"/>
    </source>
</evidence>
<dbReference type="SUPFAM" id="SSF48452">
    <property type="entry name" value="TPR-like"/>
    <property type="match status" value="1"/>
</dbReference>
<evidence type="ECO:0000313" key="9">
    <source>
        <dbReference type="Proteomes" id="UP001321305"/>
    </source>
</evidence>
<dbReference type="InterPro" id="IPR012944">
    <property type="entry name" value="SusD_RagB_dom"/>
</dbReference>
<proteinExistence type="inferred from homology"/>
<evidence type="ECO:0000259" key="6">
    <source>
        <dbReference type="Pfam" id="PF07980"/>
    </source>
</evidence>
<dbReference type="PROSITE" id="PS51257">
    <property type="entry name" value="PROKAR_LIPOPROTEIN"/>
    <property type="match status" value="1"/>
</dbReference>
<reference evidence="9" key="1">
    <citation type="submission" date="2024-01" db="EMBL/GenBank/DDBJ databases">
        <title>Mycovorax composti gen. nov. sp. nov., a member of the family Chitinophagaceae isolated from button mushroom compost.</title>
        <authorList>
            <person name="Thai M."/>
            <person name="Bell T.L."/>
            <person name="Kertesz M.A."/>
        </authorList>
    </citation>
    <scope>NUCLEOTIDE SEQUENCE [LARGE SCALE GENOMIC DNA]</scope>
    <source>
        <strain evidence="9">C216</strain>
    </source>
</reference>
<keyword evidence="4" id="KW-0472">Membrane</keyword>
<organism evidence="8 9">
    <name type="scientific">Mycovorax composti</name>
    <dbReference type="NCBI Taxonomy" id="2962693"/>
    <lineage>
        <taxon>Bacteria</taxon>
        <taxon>Pseudomonadati</taxon>
        <taxon>Bacteroidota</taxon>
        <taxon>Chitinophagia</taxon>
        <taxon>Chitinophagales</taxon>
        <taxon>Chitinophagaceae</taxon>
        <taxon>Mycovorax</taxon>
    </lineage>
</organism>
<keyword evidence="3" id="KW-0732">Signal</keyword>
<evidence type="ECO:0000256" key="1">
    <source>
        <dbReference type="ARBA" id="ARBA00004442"/>
    </source>
</evidence>
<dbReference type="Pfam" id="PF14322">
    <property type="entry name" value="SusD-like_3"/>
    <property type="match status" value="1"/>
</dbReference>
<feature type="domain" description="SusD-like N-terminal" evidence="7">
    <location>
        <begin position="21"/>
        <end position="227"/>
    </location>
</feature>
<keyword evidence="9" id="KW-1185">Reference proteome</keyword>